<proteinExistence type="predicted"/>
<keyword evidence="2" id="KW-0614">Plasmid</keyword>
<dbReference type="OrthoDB" id="1099523at2"/>
<evidence type="ECO:0000313" key="3">
    <source>
        <dbReference type="Proteomes" id="UP000002357"/>
    </source>
</evidence>
<evidence type="ECO:0000313" key="2">
    <source>
        <dbReference type="EMBL" id="EFG05054.2"/>
    </source>
</evidence>
<dbReference type="GeneID" id="93734595"/>
<evidence type="ECO:0000256" key="1">
    <source>
        <dbReference type="SAM" id="SignalP"/>
    </source>
</evidence>
<organism evidence="2 3">
    <name type="scientific">Streptomyces clavuligerus</name>
    <dbReference type="NCBI Taxonomy" id="1901"/>
    <lineage>
        <taxon>Bacteria</taxon>
        <taxon>Bacillati</taxon>
        <taxon>Actinomycetota</taxon>
        <taxon>Actinomycetes</taxon>
        <taxon>Kitasatosporales</taxon>
        <taxon>Streptomycetaceae</taxon>
        <taxon>Streptomyces</taxon>
    </lineage>
</organism>
<gene>
    <name evidence="2" type="ORF">SCLAV_p1573</name>
</gene>
<keyword evidence="3" id="KW-1185">Reference proteome</keyword>
<dbReference type="RefSeq" id="WP_003952807.1">
    <property type="nucleotide sequence ID" value="NZ_CM000914.1"/>
</dbReference>
<protein>
    <submittedName>
        <fullName evidence="2">Negative regulator of beta-lactamase expression</fullName>
    </submittedName>
</protein>
<name>B5GM51_STRCL</name>
<reference evidence="2 3" key="1">
    <citation type="journal article" date="2010" name="Genome Biol. Evol.">
        <title>The sequence of a 1.8-mb bacterial linear plasmid reveals a rich evolutionary reservoir of secondary metabolic pathways.</title>
        <authorList>
            <person name="Medema M.H."/>
            <person name="Trefzer A."/>
            <person name="Kovalchuk A."/>
            <person name="van den Berg M."/>
            <person name="Mueller U."/>
            <person name="Heijne W."/>
            <person name="Wu L."/>
            <person name="Alam M.T."/>
            <person name="Ronning C.M."/>
            <person name="Nierman W.C."/>
            <person name="Bovenberg R.A.L."/>
            <person name="Breitling R."/>
            <person name="Takano E."/>
        </authorList>
    </citation>
    <scope>NUCLEOTIDE SEQUENCE [LARGE SCALE GENOMIC DNA]</scope>
    <source>
        <strain evidence="3">ATCC 27064 / DSM 738 / JCM 4710 / NBRC 13307 / NCIMB 12785 / NRRL 3585 / VKM Ac-602</strain>
        <plasmid evidence="2">pSCL4</plasmid>
    </source>
</reference>
<keyword evidence="1" id="KW-0732">Signal</keyword>
<dbReference type="AlphaFoldDB" id="B5GM51"/>
<accession>B5GM51</accession>
<dbReference type="Proteomes" id="UP000002357">
    <property type="component" value="Plasmid pSCL4"/>
</dbReference>
<feature type="chain" id="PRO_5010824991" evidence="1">
    <location>
        <begin position="31"/>
        <end position="134"/>
    </location>
</feature>
<sequence length="134" mass="13969">MRHLGHRASALLGTAALLAGFSSTTGTAQASTGPAATPESVCGSGYTVRDQRWLVHATVWLLRNGNSACVVTFKEGSAIGNDVVVGAWVESRTGGLRGDKGRYSYYAGPVKITASCVHWGGEYGPYSGSSTPCW</sequence>
<dbReference type="EMBL" id="CM000914">
    <property type="protein sequence ID" value="EFG05054.2"/>
    <property type="molecule type" value="Genomic_DNA"/>
</dbReference>
<feature type="signal peptide" evidence="1">
    <location>
        <begin position="1"/>
        <end position="30"/>
    </location>
</feature>
<geneLocation type="plasmid" evidence="2 3">
    <name>pSCL4</name>
</geneLocation>
<dbReference type="eggNOG" id="COG0739">
    <property type="taxonomic scope" value="Bacteria"/>
</dbReference>